<dbReference type="Gene3D" id="3.30.70.270">
    <property type="match status" value="1"/>
</dbReference>
<reference evidence="5 8" key="2">
    <citation type="submission" date="2020-08" db="EMBL/GenBank/DDBJ databases">
        <title>Genomic Encyclopedia of Type Strains, Phase III (KMG-III): the genomes of soil and plant-associated and newly described type strains.</title>
        <authorList>
            <person name="Whitman W."/>
        </authorList>
    </citation>
    <scope>NUCLEOTIDE SEQUENCE [LARGE SCALE GENOMIC DNA]</scope>
    <source>
        <strain evidence="5 8">CECT 7753</strain>
    </source>
</reference>
<dbReference type="SMART" id="SM00091">
    <property type="entry name" value="PAS"/>
    <property type="match status" value="1"/>
</dbReference>
<dbReference type="InterPro" id="IPR000014">
    <property type="entry name" value="PAS"/>
</dbReference>
<dbReference type="InterPro" id="IPR052163">
    <property type="entry name" value="DGC-Regulatory_Protein"/>
</dbReference>
<name>A0A4P8HTM5_9BURK</name>
<dbReference type="SMART" id="SM00086">
    <property type="entry name" value="PAC"/>
    <property type="match status" value="1"/>
</dbReference>
<dbReference type="PROSITE" id="PS50112">
    <property type="entry name" value="PAS"/>
    <property type="match status" value="1"/>
</dbReference>
<dbReference type="InterPro" id="IPR000160">
    <property type="entry name" value="GGDEF_dom"/>
</dbReference>
<organism evidence="5 8">
    <name type="scientific">Pseudoduganella umbonata</name>
    <dbReference type="NCBI Taxonomy" id="864828"/>
    <lineage>
        <taxon>Bacteria</taxon>
        <taxon>Pseudomonadati</taxon>
        <taxon>Pseudomonadota</taxon>
        <taxon>Betaproteobacteria</taxon>
        <taxon>Burkholderiales</taxon>
        <taxon>Oxalobacteraceae</taxon>
        <taxon>Telluria group</taxon>
        <taxon>Pseudoduganella</taxon>
    </lineage>
</organism>
<keyword evidence="1" id="KW-0472">Membrane</keyword>
<dbReference type="SMART" id="SM00267">
    <property type="entry name" value="GGDEF"/>
    <property type="match status" value="1"/>
</dbReference>
<dbReference type="InterPro" id="IPR035965">
    <property type="entry name" value="PAS-like_dom_sf"/>
</dbReference>
<keyword evidence="7" id="KW-1185">Reference proteome</keyword>
<dbReference type="SUPFAM" id="SSF55785">
    <property type="entry name" value="PYP-like sensor domain (PAS domain)"/>
    <property type="match status" value="1"/>
</dbReference>
<dbReference type="CDD" id="cd00130">
    <property type="entry name" value="PAS"/>
    <property type="match status" value="1"/>
</dbReference>
<dbReference type="NCBIfam" id="TIGR00229">
    <property type="entry name" value="sensory_box"/>
    <property type="match status" value="1"/>
</dbReference>
<dbReference type="Proteomes" id="UP000298763">
    <property type="component" value="Chromosome"/>
</dbReference>
<feature type="transmembrane region" description="Helical" evidence="1">
    <location>
        <begin position="163"/>
        <end position="183"/>
    </location>
</feature>
<dbReference type="RefSeq" id="WP_137314724.1">
    <property type="nucleotide sequence ID" value="NZ_CP040017.1"/>
</dbReference>
<dbReference type="SUPFAM" id="SSF55073">
    <property type="entry name" value="Nucleotide cyclase"/>
    <property type="match status" value="1"/>
</dbReference>
<dbReference type="PROSITE" id="PS50887">
    <property type="entry name" value="GGDEF"/>
    <property type="match status" value="1"/>
</dbReference>
<proteinExistence type="predicted"/>
<dbReference type="Gene3D" id="3.30.450.20">
    <property type="entry name" value="PAS domain"/>
    <property type="match status" value="1"/>
</dbReference>
<dbReference type="PANTHER" id="PTHR46663:SF2">
    <property type="entry name" value="GGDEF DOMAIN-CONTAINING PROTEIN"/>
    <property type="match status" value="1"/>
</dbReference>
<feature type="domain" description="PAS" evidence="2">
    <location>
        <begin position="503"/>
        <end position="573"/>
    </location>
</feature>
<protein>
    <submittedName>
        <fullName evidence="5 6">Diguanylate cyclase</fullName>
    </submittedName>
</protein>
<feature type="transmembrane region" description="Helical" evidence="1">
    <location>
        <begin position="195"/>
        <end position="216"/>
    </location>
</feature>
<evidence type="ECO:0000313" key="6">
    <source>
        <dbReference type="EMBL" id="QCP11880.1"/>
    </source>
</evidence>
<evidence type="ECO:0000313" key="7">
    <source>
        <dbReference type="Proteomes" id="UP000298763"/>
    </source>
</evidence>
<dbReference type="FunFam" id="3.30.70.270:FF:000001">
    <property type="entry name" value="Diguanylate cyclase domain protein"/>
    <property type="match status" value="1"/>
</dbReference>
<dbReference type="AlphaFoldDB" id="A0A4P8HTM5"/>
<accession>A0A4P8HTM5</accession>
<dbReference type="PANTHER" id="PTHR46663">
    <property type="entry name" value="DIGUANYLATE CYCLASE DGCT-RELATED"/>
    <property type="match status" value="1"/>
</dbReference>
<evidence type="ECO:0000313" key="5">
    <source>
        <dbReference type="EMBL" id="MBB3220622.1"/>
    </source>
</evidence>
<keyword evidence="1" id="KW-1133">Transmembrane helix</keyword>
<keyword evidence="1" id="KW-0812">Transmembrane</keyword>
<dbReference type="OrthoDB" id="5571399at2"/>
<dbReference type="InterPro" id="IPR001610">
    <property type="entry name" value="PAC"/>
</dbReference>
<dbReference type="PROSITE" id="PS50113">
    <property type="entry name" value="PAC"/>
    <property type="match status" value="1"/>
</dbReference>
<dbReference type="InterPro" id="IPR029787">
    <property type="entry name" value="Nucleotide_cyclase"/>
</dbReference>
<dbReference type="InterPro" id="IPR043128">
    <property type="entry name" value="Rev_trsase/Diguanyl_cyclase"/>
</dbReference>
<evidence type="ECO:0000259" key="3">
    <source>
        <dbReference type="PROSITE" id="PS50113"/>
    </source>
</evidence>
<feature type="domain" description="PAC" evidence="3">
    <location>
        <begin position="581"/>
        <end position="631"/>
    </location>
</feature>
<feature type="transmembrane region" description="Helical" evidence="1">
    <location>
        <begin position="49"/>
        <end position="66"/>
    </location>
</feature>
<dbReference type="EMBL" id="CP040017">
    <property type="protein sequence ID" value="QCP11880.1"/>
    <property type="molecule type" value="Genomic_DNA"/>
</dbReference>
<sequence>MLGWLLQVPGMVSIVHGLVPMVFNTGLGFALAGLALMLGDHARGVPRTLIGWFLLILCSMTLVEHMRDASLGIDMAWVHHWLDYGNTRPGRMAPNTALGFMLFGAVNIVLRRVDTRAKAYFVVVLTFCVLTIGLTGLIGYLLAPDLLFGWSRSARMAIHTACGMIAAAIGLWASWFAAGWFAGPAYFTEAAKVRVLGTAILIVVTTTVGLTGFVLMQESLERAIEGRLRSVVQGRAPWLATITGEIVQHAKTELRMVGAVDAALPMLLGRPLGSHEGTFDDVARRLLAEGYPHVAVEDAARRVVNEMGEFEAPARFAAPLDNDGTELVWNGIQMLRVRVPVMQDGRLIGYVRLDRSLEAFNRSLFDVATLGRSAELSACIRQRDELVCLPNSRNENVFHIDLRAGRGKQKLPMEYALEGKTGVVYAHDYRRNNVVAAYGPIFPGLGLVAKQDTVEAYSVIRGALEFGAPVIVLISIAGAFALYSQMDPLVTRMHESEARAERAATEIRTLMSAVGEGIITIDGRGRIREANPAASSIFGYEGNELVGQDVATLIPPESRAAHESGLARAAAGGPPRLIGTPNVKVEGLRKDGTRFALELTITAASVGSERQFVGIMRDITERLALEQKLERMAQYDSLTGLANRSLFNDRLRIALARSHRNRCALALMFIDLDGFKRVNDTMGHHAGDELLVAVAGRMTAAVRSTDTVARLGGDEFTVILEDMKQPAHEAAGAVAGKIVGEMQAPFEIGGRTTRIGASVGLVVLEADDPKDDIEAIIQLADQRMYQAKLGGKNRVVAL</sequence>
<feature type="transmembrane region" description="Helical" evidence="1">
    <location>
        <begin position="12"/>
        <end position="37"/>
    </location>
</feature>
<dbReference type="GO" id="GO:0006355">
    <property type="term" value="P:regulation of DNA-templated transcription"/>
    <property type="evidence" value="ECO:0007669"/>
    <property type="project" value="InterPro"/>
</dbReference>
<feature type="transmembrane region" description="Helical" evidence="1">
    <location>
        <begin position="92"/>
        <end position="110"/>
    </location>
</feature>
<reference evidence="6 7" key="1">
    <citation type="submission" date="2019-05" db="EMBL/GenBank/DDBJ databases">
        <title>Draft Genome Sequences of Six Type Strains of the Genus Massilia.</title>
        <authorList>
            <person name="Miess H."/>
            <person name="Frediansyhah A."/>
            <person name="Gross H."/>
        </authorList>
    </citation>
    <scope>NUCLEOTIDE SEQUENCE [LARGE SCALE GENOMIC DNA]</scope>
    <source>
        <strain evidence="6 7">DSMZ 26121</strain>
    </source>
</reference>
<dbReference type="Pfam" id="PF00989">
    <property type="entry name" value="PAS"/>
    <property type="match status" value="1"/>
</dbReference>
<feature type="transmembrane region" description="Helical" evidence="1">
    <location>
        <begin position="119"/>
        <end position="143"/>
    </location>
</feature>
<dbReference type="Proteomes" id="UP000584325">
    <property type="component" value="Unassembled WGS sequence"/>
</dbReference>
<dbReference type="NCBIfam" id="TIGR00254">
    <property type="entry name" value="GGDEF"/>
    <property type="match status" value="1"/>
</dbReference>
<feature type="domain" description="GGDEF" evidence="4">
    <location>
        <begin position="663"/>
        <end position="798"/>
    </location>
</feature>
<gene>
    <name evidence="6" type="ORF">FCL38_16750</name>
    <name evidence="5" type="ORF">FHS02_001421</name>
</gene>
<dbReference type="GO" id="GO:0003824">
    <property type="term" value="F:catalytic activity"/>
    <property type="evidence" value="ECO:0007669"/>
    <property type="project" value="UniProtKB-ARBA"/>
</dbReference>
<dbReference type="EMBL" id="JACHXS010000002">
    <property type="protein sequence ID" value="MBB3220622.1"/>
    <property type="molecule type" value="Genomic_DNA"/>
</dbReference>
<evidence type="ECO:0000313" key="8">
    <source>
        <dbReference type="Proteomes" id="UP000584325"/>
    </source>
</evidence>
<dbReference type="InterPro" id="IPR013767">
    <property type="entry name" value="PAS_fold"/>
</dbReference>
<evidence type="ECO:0000259" key="2">
    <source>
        <dbReference type="PROSITE" id="PS50112"/>
    </source>
</evidence>
<evidence type="ECO:0000256" key="1">
    <source>
        <dbReference type="SAM" id="Phobius"/>
    </source>
</evidence>
<dbReference type="InterPro" id="IPR000700">
    <property type="entry name" value="PAS-assoc_C"/>
</dbReference>
<dbReference type="CDD" id="cd01949">
    <property type="entry name" value="GGDEF"/>
    <property type="match status" value="1"/>
</dbReference>
<dbReference type="Pfam" id="PF00990">
    <property type="entry name" value="GGDEF"/>
    <property type="match status" value="1"/>
</dbReference>
<evidence type="ECO:0000259" key="4">
    <source>
        <dbReference type="PROSITE" id="PS50887"/>
    </source>
</evidence>